<accession>A0A0F4LWY6</accession>
<dbReference type="Proteomes" id="UP000033682">
    <property type="component" value="Unassembled WGS sequence"/>
</dbReference>
<dbReference type="PANTHER" id="PTHR45947:SF3">
    <property type="entry name" value="SULFOQUINOVOSYL TRANSFERASE SQD2"/>
    <property type="match status" value="1"/>
</dbReference>
<sequence>MKVLHVNAGLESGGGLTHIINLLTEAKLQGKDFTLLCLAEGPVARAAREAKLNCHVLGSSSRYDLTALRRLATFINEGNYQIVHTHGARANLFMALIKRRITAKWCVTVHSDPYLDFEGRGLAGKVFTKTNVKAIRAADCVFAVTQKFANLLTEQAHVDGKKVHVIYNGTFFHQDSDIPAKYEHLHFNIVNVARAEKVKGQELLLKALKKLDNQNVHLYLAGDGTQLDNLRTLTQKLDLGSQVNFQGFMTHKQLKHLYRRMDLAVLTSYSESFPLVLLEASDNLLPLLSTAVGDIKKMIPDGQHGFVAEVGSVDSITNALKSAVAMPPAELRQMAEREKKYVAANFSLAQQLASIEKVYQTLLAVH</sequence>
<feature type="domain" description="Glycosyl transferase family 1" evidence="1">
    <location>
        <begin position="189"/>
        <end position="338"/>
    </location>
</feature>
<name>A0A0F4LWY6_9LACO</name>
<protein>
    <submittedName>
        <fullName evidence="3">Glycosyltransferase group 1 protein</fullName>
    </submittedName>
</protein>
<dbReference type="Gene3D" id="3.40.50.2000">
    <property type="entry name" value="Glycogen Phosphorylase B"/>
    <property type="match status" value="2"/>
</dbReference>
<evidence type="ECO:0000259" key="2">
    <source>
        <dbReference type="Pfam" id="PF13439"/>
    </source>
</evidence>
<dbReference type="EMBL" id="JXLG01000004">
    <property type="protein sequence ID" value="KJY62061.1"/>
    <property type="molecule type" value="Genomic_DNA"/>
</dbReference>
<dbReference type="RefSeq" id="WP_046306122.1">
    <property type="nucleotide sequence ID" value="NZ_KQ033999.1"/>
</dbReference>
<evidence type="ECO:0000313" key="3">
    <source>
        <dbReference type="EMBL" id="KJY62061.1"/>
    </source>
</evidence>
<feature type="domain" description="Glycosyltransferase subfamily 4-like N-terminal" evidence="2">
    <location>
        <begin position="13"/>
        <end position="169"/>
    </location>
</feature>
<dbReference type="PATRIC" id="fig|303541.3.peg.415"/>
<dbReference type="Pfam" id="PF13439">
    <property type="entry name" value="Glyco_transf_4"/>
    <property type="match status" value="1"/>
</dbReference>
<dbReference type="HOGENOM" id="CLU_009583_0_3_9"/>
<comment type="caution">
    <text evidence="3">The sequence shown here is derived from an EMBL/GenBank/DDBJ whole genome shotgun (WGS) entry which is preliminary data.</text>
</comment>
<evidence type="ECO:0000259" key="1">
    <source>
        <dbReference type="Pfam" id="PF00534"/>
    </source>
</evidence>
<dbReference type="STRING" id="303541.JF72_02690"/>
<dbReference type="InterPro" id="IPR050194">
    <property type="entry name" value="Glycosyltransferase_grp1"/>
</dbReference>
<dbReference type="Pfam" id="PF00534">
    <property type="entry name" value="Glycos_transf_1"/>
    <property type="match status" value="1"/>
</dbReference>
<keyword evidence="4" id="KW-1185">Reference proteome</keyword>
<proteinExistence type="predicted"/>
<organism evidence="3 4">
    <name type="scientific">Lactobacillus apis</name>
    <dbReference type="NCBI Taxonomy" id="303541"/>
    <lineage>
        <taxon>Bacteria</taxon>
        <taxon>Bacillati</taxon>
        <taxon>Bacillota</taxon>
        <taxon>Bacilli</taxon>
        <taxon>Lactobacillales</taxon>
        <taxon>Lactobacillaceae</taxon>
        <taxon>Lactobacillus</taxon>
    </lineage>
</organism>
<dbReference type="AlphaFoldDB" id="A0A0F4LWY6"/>
<keyword evidence="3" id="KW-0808">Transferase</keyword>
<dbReference type="InterPro" id="IPR028098">
    <property type="entry name" value="Glyco_trans_4-like_N"/>
</dbReference>
<reference evidence="3 4" key="1">
    <citation type="submission" date="2015-01" db="EMBL/GenBank/DDBJ databases">
        <title>Comparative genomics of the lactic acid bacteria isolated from the honey bee gut.</title>
        <authorList>
            <person name="Ellegaard K.M."/>
            <person name="Tamarit D."/>
            <person name="Javelind E."/>
            <person name="Olofsson T."/>
            <person name="Andersson S.G."/>
            <person name="Vasquez A."/>
        </authorList>
    </citation>
    <scope>NUCLEOTIDE SEQUENCE [LARGE SCALE GENOMIC DNA]</scope>
    <source>
        <strain evidence="3 4">Hma11</strain>
    </source>
</reference>
<dbReference type="SUPFAM" id="SSF53756">
    <property type="entry name" value="UDP-Glycosyltransferase/glycogen phosphorylase"/>
    <property type="match status" value="1"/>
</dbReference>
<evidence type="ECO:0000313" key="4">
    <source>
        <dbReference type="Proteomes" id="UP000033682"/>
    </source>
</evidence>
<dbReference type="InterPro" id="IPR001296">
    <property type="entry name" value="Glyco_trans_1"/>
</dbReference>
<dbReference type="GO" id="GO:0016757">
    <property type="term" value="F:glycosyltransferase activity"/>
    <property type="evidence" value="ECO:0007669"/>
    <property type="project" value="InterPro"/>
</dbReference>
<dbReference type="PANTHER" id="PTHR45947">
    <property type="entry name" value="SULFOQUINOVOSYL TRANSFERASE SQD2"/>
    <property type="match status" value="1"/>
</dbReference>
<gene>
    <name evidence="3" type="ORF">JF72_02690</name>
</gene>